<keyword evidence="13" id="KW-1185">Reference proteome</keyword>
<keyword evidence="7" id="KW-0788">Thiol protease</keyword>
<dbReference type="InParanoid" id="B7Q0B5"/>
<dbReference type="CDD" id="cd20485">
    <property type="entry name" value="USP25_USP28_C-like"/>
    <property type="match status" value="1"/>
</dbReference>
<dbReference type="AlphaFoldDB" id="B7Q0B5"/>
<dbReference type="HOGENOM" id="CLU_012188_0_0_1"/>
<evidence type="ECO:0000256" key="2">
    <source>
        <dbReference type="ARBA" id="ARBA00004123"/>
    </source>
</evidence>
<dbReference type="SUPFAM" id="SSF46934">
    <property type="entry name" value="UBA-like"/>
    <property type="match status" value="1"/>
</dbReference>
<gene>
    <name evidence="11" type="ORF">IscW_ISCW008894</name>
</gene>
<dbReference type="InterPro" id="IPR028889">
    <property type="entry name" value="USP"/>
</dbReference>
<evidence type="ECO:0000259" key="10">
    <source>
        <dbReference type="PROSITE" id="PS50235"/>
    </source>
</evidence>
<sequence>MPLQQQREETARLVLSQLKEITGVEDAAILEQALEASRTRSGDYDLSQAVSMLVDEDATASPAASTHGTQVAAKPELSGDGVALTSNNGGPSSSPQKRPAKVIDLTAAEGDDLQKAIALSLQEQQVAGVSAEEQDISRALEQSLGSGGKRKRGADAWQDPANPHERRRQGDWPVGIKNVGNTCWFSAVMQSLFHLRVFRRLVLAFEPVNVPSGQPAQERRSLGLMQELRPLFALLGATRRKYVDPGRALELLREAFAGSGAGAQGGSQGQPAPAAQSQQQQDVSEFTHKLLEWLEEAFQLARCTPTSEVGMPKLDQTNPMLDLFYGRFRCEGESEGLRFSREEAFGQYPLQVSGFSDIHESLEAATTNLEPEALTAPGMRRLGQESWFTKLPPVLVFELSRFRFNQQLGKPEKIHHQLDFPEQLYLDRYMEYNKNITRSKREEVRRLKAEWERLHKCLNKYIQYGSGPKRVPLQDVLQYTLEFVETKAAMHKAEDVPYRLHAVLVHEGQAASGHYWAFVYCPRRSVWLKFNDVTVTEVSWAELVRDSVGGHHCTSAYCLLYVDRNNRDLFDGGFGLCDESLAGEALARSLQSEGLGLGSPSSSPPDEGHARDQSPRSSFDGGPRPRHVAEPELRMLQTCLRRWRTEVEHDVKGAVPTACGAGARGPGRLGPLLGLRVLPRRSVWLKFNDVTVTEVSWAELVRDSVGGHHCTSAYCLLYVDRNNRDLFDAENLHIFELTVSGVRRRCARAEVKNSELELPSDLAQFVEEDNEAFRRELEQWDRSHKDCPDGASSEIVVTPLQQQKESPAAERVCSAAEWSVSGTAVPWPEVQLEHARLAQGSFQGVRLAQLVPTLTTEGPRAALAKALDQELARLQRLAKHAPCGEASQEPRLHHPGLFLLLNGIPVQPHLRRVLLEQFAHPDLEGDPTGRLLRQEALQCLAQLRGGSESEEAAEEAAYRGWHALYARFRQLATALAVGLDRLWAGRLPEALSLLAGACALNEALQGGPPPAGPKARHLGLNPRLLDHCRRLALLELNEKCASQFEEGSLEEGLEALRLMSQAVLPCLAPLLAPQASSRDARAIEEVRSRWCAMLGLAMTEEKQERLQELLSKLLDPGAELPVPAVAPLTVPRLPDLGAAFETAMRRLTASGQLEAALSSAS</sequence>
<feature type="compositionally biased region" description="Polar residues" evidence="9">
    <location>
        <begin position="84"/>
        <end position="96"/>
    </location>
</feature>
<organism>
    <name type="scientific">Ixodes scapularis</name>
    <name type="common">Black-legged tick</name>
    <name type="synonym">Deer tick</name>
    <dbReference type="NCBI Taxonomy" id="6945"/>
    <lineage>
        <taxon>Eukaryota</taxon>
        <taxon>Metazoa</taxon>
        <taxon>Ecdysozoa</taxon>
        <taxon>Arthropoda</taxon>
        <taxon>Chelicerata</taxon>
        <taxon>Arachnida</taxon>
        <taxon>Acari</taxon>
        <taxon>Parasitiformes</taxon>
        <taxon>Ixodida</taxon>
        <taxon>Ixodoidea</taxon>
        <taxon>Ixodidae</taxon>
        <taxon>Ixodinae</taxon>
        <taxon>Ixodes</taxon>
    </lineage>
</organism>
<protein>
    <recommendedName>
        <fullName evidence="3">ubiquitinyl hydrolase 1</fullName>
        <ecNumber evidence="3">3.4.19.12</ecNumber>
    </recommendedName>
</protein>
<feature type="region of interest" description="Disordered" evidence="9">
    <location>
        <begin position="57"/>
        <end position="99"/>
    </location>
</feature>
<dbReference type="EMBL" id="ABJB010385252">
    <property type="status" value="NOT_ANNOTATED_CDS"/>
    <property type="molecule type" value="Genomic_DNA"/>
</dbReference>
<keyword evidence="6 11" id="KW-0378">Hydrolase</keyword>
<dbReference type="InterPro" id="IPR001394">
    <property type="entry name" value="Peptidase_C19_UCH"/>
</dbReference>
<dbReference type="GO" id="GO:0005829">
    <property type="term" value="C:cytosol"/>
    <property type="evidence" value="ECO:0000318"/>
    <property type="project" value="GO_Central"/>
</dbReference>
<dbReference type="InterPro" id="IPR044635">
    <property type="entry name" value="UBP14-like"/>
</dbReference>
<dbReference type="PROSITE" id="PS00973">
    <property type="entry name" value="USP_2"/>
    <property type="match status" value="1"/>
</dbReference>
<evidence type="ECO:0000313" key="11">
    <source>
        <dbReference type="EMBL" id="EEC12287.1"/>
    </source>
</evidence>
<feature type="region of interest" description="Disordered" evidence="9">
    <location>
        <begin position="593"/>
        <end position="627"/>
    </location>
</feature>
<dbReference type="PROSITE" id="PS50235">
    <property type="entry name" value="USP_3"/>
    <property type="match status" value="1"/>
</dbReference>
<evidence type="ECO:0007829" key="14">
    <source>
        <dbReference type="PeptideAtlas" id="B7Q0B5"/>
    </source>
</evidence>
<keyword evidence="14" id="KW-1267">Proteomics identification</keyword>
<evidence type="ECO:0000313" key="13">
    <source>
        <dbReference type="Proteomes" id="UP000001555"/>
    </source>
</evidence>
<evidence type="ECO:0000313" key="12">
    <source>
        <dbReference type="EnsemblMetazoa" id="ISCW008894-PA"/>
    </source>
</evidence>
<name>B7Q0B5_IXOSC</name>
<dbReference type="GO" id="GO:0004843">
    <property type="term" value="F:cysteine-type deubiquitinase activity"/>
    <property type="evidence" value="ECO:0000318"/>
    <property type="project" value="GO_Central"/>
</dbReference>
<comment type="catalytic activity">
    <reaction evidence="1">
        <text>Thiol-dependent hydrolysis of ester, thioester, amide, peptide and isopeptide bonds formed by the C-terminal Gly of ubiquitin (a 76-residue protein attached to proteins as an intracellular targeting signal).</text>
        <dbReference type="EC" id="3.4.19.12"/>
    </reaction>
</comment>
<dbReference type="EMBL" id="ABJB010409988">
    <property type="status" value="NOT_ANNOTATED_CDS"/>
    <property type="molecule type" value="Genomic_DNA"/>
</dbReference>
<dbReference type="SUPFAM" id="SSF54001">
    <property type="entry name" value="Cysteine proteinases"/>
    <property type="match status" value="2"/>
</dbReference>
<dbReference type="Pfam" id="PF21909">
    <property type="entry name" value="USP_UIM_N"/>
    <property type="match status" value="1"/>
</dbReference>
<comment type="subcellular location">
    <subcellularLocation>
        <location evidence="2">Nucleus</location>
    </subcellularLocation>
</comment>
<dbReference type="Gene3D" id="3.90.70.10">
    <property type="entry name" value="Cysteine proteinases"/>
    <property type="match status" value="1"/>
</dbReference>
<evidence type="ECO:0000256" key="3">
    <source>
        <dbReference type="ARBA" id="ARBA00012759"/>
    </source>
</evidence>
<dbReference type="CDD" id="cd14276">
    <property type="entry name" value="UBA_UBP25_like"/>
    <property type="match status" value="1"/>
</dbReference>
<dbReference type="EMBL" id="ABJB010305145">
    <property type="status" value="NOT_ANNOTATED_CDS"/>
    <property type="molecule type" value="Genomic_DNA"/>
</dbReference>
<accession>B7Q0B5</accession>
<feature type="domain" description="USP" evidence="10">
    <location>
        <begin position="174"/>
        <end position="564"/>
    </location>
</feature>
<feature type="compositionally biased region" description="Low complexity" evidence="9">
    <location>
        <begin position="593"/>
        <end position="605"/>
    </location>
</feature>
<evidence type="ECO:0000256" key="7">
    <source>
        <dbReference type="ARBA" id="ARBA00022807"/>
    </source>
</evidence>
<dbReference type="CDD" id="cd02665">
    <property type="entry name" value="Peptidase_C19I"/>
    <property type="match status" value="1"/>
</dbReference>
<feature type="compositionally biased region" description="Low complexity" evidence="9">
    <location>
        <begin position="269"/>
        <end position="281"/>
    </location>
</feature>
<dbReference type="VEuPathDB" id="VectorBase:ISCI008894"/>
<dbReference type="InterPro" id="IPR038765">
    <property type="entry name" value="Papain-like_cys_pep_sf"/>
</dbReference>
<dbReference type="OrthoDB" id="2420415at2759"/>
<evidence type="ECO:0000256" key="8">
    <source>
        <dbReference type="ARBA" id="ARBA00023242"/>
    </source>
</evidence>
<dbReference type="Gene3D" id="1.10.8.10">
    <property type="entry name" value="DNA helicase RuvA subunit, C-terminal domain"/>
    <property type="match status" value="1"/>
</dbReference>
<dbReference type="Pfam" id="PF00443">
    <property type="entry name" value="UCH"/>
    <property type="match status" value="1"/>
</dbReference>
<dbReference type="EMBL" id="ABJB010631746">
    <property type="status" value="NOT_ANNOTATED_CDS"/>
    <property type="molecule type" value="Genomic_DNA"/>
</dbReference>
<dbReference type="PaxDb" id="6945-B7Q0B5"/>
<dbReference type="EMBL" id="ABJB010038594">
    <property type="status" value="NOT_ANNOTATED_CDS"/>
    <property type="molecule type" value="Genomic_DNA"/>
</dbReference>
<dbReference type="FunFam" id="3.90.70.10:FF:000447">
    <property type="entry name" value="Putative ubiquitin carboxyl-terminal hydrolase 25"/>
    <property type="match status" value="1"/>
</dbReference>
<dbReference type="PROSITE" id="PS00972">
    <property type="entry name" value="USP_1"/>
    <property type="match status" value="1"/>
</dbReference>
<dbReference type="GO" id="GO:0031647">
    <property type="term" value="P:regulation of protein stability"/>
    <property type="evidence" value="ECO:0000318"/>
    <property type="project" value="GO_Central"/>
</dbReference>
<evidence type="ECO:0000256" key="1">
    <source>
        <dbReference type="ARBA" id="ARBA00000707"/>
    </source>
</evidence>
<feature type="region of interest" description="Disordered" evidence="9">
    <location>
        <begin position="260"/>
        <end position="281"/>
    </location>
</feature>
<dbReference type="Proteomes" id="UP000001555">
    <property type="component" value="Unassembled WGS sequence"/>
</dbReference>
<evidence type="ECO:0000256" key="9">
    <source>
        <dbReference type="SAM" id="MobiDB-lite"/>
    </source>
</evidence>
<dbReference type="InterPro" id="IPR054108">
    <property type="entry name" value="USP25/28_UIM"/>
</dbReference>
<dbReference type="STRING" id="6945.B7Q0B5"/>
<dbReference type="VEuPathDB" id="VectorBase:ISCP_036990"/>
<evidence type="ECO:0000256" key="5">
    <source>
        <dbReference type="ARBA" id="ARBA00022786"/>
    </source>
</evidence>
<dbReference type="EnsemblMetazoa" id="ISCW008894-RA">
    <property type="protein sequence ID" value="ISCW008894-PA"/>
    <property type="gene ID" value="ISCW008894"/>
</dbReference>
<dbReference type="EMBL" id="ABJB010832334">
    <property type="status" value="NOT_ANNOTATED_CDS"/>
    <property type="molecule type" value="Genomic_DNA"/>
</dbReference>
<dbReference type="PANTHER" id="PTHR43982:SF6">
    <property type="entry name" value="UBIQUITIN CARBOXYL-TERMINAL HYDROLASE 2-RELATED"/>
    <property type="match status" value="1"/>
</dbReference>
<evidence type="ECO:0000256" key="4">
    <source>
        <dbReference type="ARBA" id="ARBA00022670"/>
    </source>
</evidence>
<dbReference type="InterPro" id="IPR009060">
    <property type="entry name" value="UBA-like_sf"/>
</dbReference>
<dbReference type="EC" id="3.4.19.12" evidence="3"/>
<dbReference type="VEuPathDB" id="VectorBase:ISCW008894"/>
<dbReference type="InterPro" id="IPR018200">
    <property type="entry name" value="USP_CS"/>
</dbReference>
<dbReference type="GO" id="GO:0043161">
    <property type="term" value="P:proteasome-mediated ubiquitin-dependent protein catabolic process"/>
    <property type="evidence" value="ECO:0007669"/>
    <property type="project" value="InterPro"/>
</dbReference>
<evidence type="ECO:0000256" key="6">
    <source>
        <dbReference type="ARBA" id="ARBA00022801"/>
    </source>
</evidence>
<dbReference type="PANTHER" id="PTHR43982">
    <property type="entry name" value="UBIQUITIN CARBOXYL-TERMINAL HYDROLASE"/>
    <property type="match status" value="1"/>
</dbReference>
<dbReference type="EMBL" id="DS831558">
    <property type="protein sequence ID" value="EEC12287.1"/>
    <property type="molecule type" value="Genomic_DNA"/>
</dbReference>
<reference evidence="11 13" key="1">
    <citation type="submission" date="2008-03" db="EMBL/GenBank/DDBJ databases">
        <title>Annotation of Ixodes scapularis.</title>
        <authorList>
            <consortium name="Ixodes scapularis Genome Project Consortium"/>
            <person name="Caler E."/>
            <person name="Hannick L.I."/>
            <person name="Bidwell S."/>
            <person name="Joardar V."/>
            <person name="Thiagarajan M."/>
            <person name="Amedeo P."/>
            <person name="Galinsky K.J."/>
            <person name="Schobel S."/>
            <person name="Inman J."/>
            <person name="Hostetler J."/>
            <person name="Miller J."/>
            <person name="Hammond M."/>
            <person name="Megy K."/>
            <person name="Lawson D."/>
            <person name="Kodira C."/>
            <person name="Sutton G."/>
            <person name="Meyer J."/>
            <person name="Hill C.A."/>
            <person name="Birren B."/>
            <person name="Nene V."/>
            <person name="Collins F."/>
            <person name="Alarcon-Chaidez F."/>
            <person name="Wikel S."/>
            <person name="Strausberg R."/>
        </authorList>
    </citation>
    <scope>NUCLEOTIDE SEQUENCE [LARGE SCALE GENOMIC DNA]</scope>
    <source>
        <strain evidence="13">Wikel</strain>
        <strain evidence="11">Wikel colony</strain>
    </source>
</reference>
<feature type="region of interest" description="Disordered" evidence="9">
    <location>
        <begin position="144"/>
        <end position="173"/>
    </location>
</feature>
<proteinExistence type="evidence at protein level"/>
<keyword evidence="5" id="KW-0833">Ubl conjugation pathway</keyword>
<reference evidence="12" key="2">
    <citation type="submission" date="2020-05" db="UniProtKB">
        <authorList>
            <consortium name="EnsemblMetazoa"/>
        </authorList>
    </citation>
    <scope>IDENTIFICATION</scope>
    <source>
        <strain evidence="12">wikel</strain>
    </source>
</reference>
<dbReference type="GO" id="GO:0005634">
    <property type="term" value="C:nucleus"/>
    <property type="evidence" value="ECO:0000318"/>
    <property type="project" value="GO_Central"/>
</dbReference>
<dbReference type="EMBL" id="ABJB010655567">
    <property type="status" value="NOT_ANNOTATED_CDS"/>
    <property type="molecule type" value="Genomic_DNA"/>
</dbReference>
<keyword evidence="4 11" id="KW-0645">Protease</keyword>
<dbReference type="GO" id="GO:0016579">
    <property type="term" value="P:protein deubiquitination"/>
    <property type="evidence" value="ECO:0007669"/>
    <property type="project" value="InterPro"/>
</dbReference>
<keyword evidence="8" id="KW-0539">Nucleus</keyword>